<dbReference type="Proteomes" id="UP001595925">
    <property type="component" value="Unassembled WGS sequence"/>
</dbReference>
<dbReference type="AlphaFoldDB" id="A0ABD5QGN6"/>
<dbReference type="Pfam" id="PF22798">
    <property type="entry name" value="DUF5817_CT"/>
    <property type="match status" value="1"/>
</dbReference>
<dbReference type="Gene3D" id="3.90.820.10">
    <property type="entry name" value="Structural Genomics, Unknown Function 30-nov-00 1gh9 Mol_id"/>
    <property type="match status" value="1"/>
</dbReference>
<proteinExistence type="predicted"/>
<feature type="region of interest" description="Disordered" evidence="1">
    <location>
        <begin position="95"/>
        <end position="134"/>
    </location>
</feature>
<keyword evidence="5" id="KW-1185">Reference proteome</keyword>
<name>A0ABD5QGN6_9EURY</name>
<evidence type="ECO:0000313" key="5">
    <source>
        <dbReference type="Proteomes" id="UP001595925"/>
    </source>
</evidence>
<protein>
    <submittedName>
        <fullName evidence="4">DUF5817 domain-containing protein</fullName>
    </submittedName>
</protein>
<dbReference type="InterPro" id="IPR053849">
    <property type="entry name" value="DUF5817_C"/>
</dbReference>
<dbReference type="InterPro" id="IPR043855">
    <property type="entry name" value="DUF5817"/>
</dbReference>
<evidence type="ECO:0000259" key="2">
    <source>
        <dbReference type="Pfam" id="PF19134"/>
    </source>
</evidence>
<evidence type="ECO:0000256" key="1">
    <source>
        <dbReference type="SAM" id="MobiDB-lite"/>
    </source>
</evidence>
<sequence length="173" mass="19080">MYAVVGCGECSNLWIVEGRSETSECPRCGTRRAFEKRKQFVETDDADHAREVRASMLAARQGQSDAFVDVDSVSELEDQVEDGVIDDEAYLEGSGLDADEIAAAGDRDPRSPSGSSRKDVVERALSELDEPTESEIVEYADDHGVPADYVETALEKLRRRGEVSESGGRYRRL</sequence>
<gene>
    <name evidence="4" type="ORF">ACFPFO_14310</name>
</gene>
<feature type="compositionally biased region" description="Basic and acidic residues" evidence="1">
    <location>
        <begin position="105"/>
        <end position="126"/>
    </location>
</feature>
<evidence type="ECO:0000313" key="4">
    <source>
        <dbReference type="EMBL" id="MFC4988917.1"/>
    </source>
</evidence>
<evidence type="ECO:0000259" key="3">
    <source>
        <dbReference type="Pfam" id="PF22798"/>
    </source>
</evidence>
<accession>A0ABD5QGN6</accession>
<dbReference type="RefSeq" id="WP_224828474.1">
    <property type="nucleotide sequence ID" value="NZ_JAIVEF010000006.1"/>
</dbReference>
<reference evidence="4 5" key="1">
    <citation type="journal article" date="2019" name="Int. J. Syst. Evol. Microbiol.">
        <title>The Global Catalogue of Microorganisms (GCM) 10K type strain sequencing project: providing services to taxonomists for standard genome sequencing and annotation.</title>
        <authorList>
            <consortium name="The Broad Institute Genomics Platform"/>
            <consortium name="The Broad Institute Genome Sequencing Center for Infectious Disease"/>
            <person name="Wu L."/>
            <person name="Ma J."/>
        </authorList>
    </citation>
    <scope>NUCLEOTIDE SEQUENCE [LARGE SCALE GENOMIC DNA]</scope>
    <source>
        <strain evidence="4 5">CGMCC 1.15824</strain>
    </source>
</reference>
<comment type="caution">
    <text evidence="4">The sequence shown here is derived from an EMBL/GenBank/DDBJ whole genome shotgun (WGS) entry which is preliminary data.</text>
</comment>
<feature type="domain" description="DUF5817" evidence="3">
    <location>
        <begin position="119"/>
        <end position="172"/>
    </location>
</feature>
<feature type="domain" description="DUF5817" evidence="2">
    <location>
        <begin position="2"/>
        <end position="58"/>
    </location>
</feature>
<dbReference type="EMBL" id="JBHSJG010000038">
    <property type="protein sequence ID" value="MFC4988917.1"/>
    <property type="molecule type" value="Genomic_DNA"/>
</dbReference>
<dbReference type="Pfam" id="PF19134">
    <property type="entry name" value="DUF5817"/>
    <property type="match status" value="1"/>
</dbReference>
<organism evidence="4 5">
    <name type="scientific">Saliphagus infecundisoli</name>
    <dbReference type="NCBI Taxonomy" id="1849069"/>
    <lineage>
        <taxon>Archaea</taxon>
        <taxon>Methanobacteriati</taxon>
        <taxon>Methanobacteriota</taxon>
        <taxon>Stenosarchaea group</taxon>
        <taxon>Halobacteria</taxon>
        <taxon>Halobacteriales</taxon>
        <taxon>Natrialbaceae</taxon>
        <taxon>Saliphagus</taxon>
    </lineage>
</organism>